<sequence>MAKRYPLPKRFSAATSEKGYQALRELNEQYHFSNNYLLTILLENLDHYADKDKLDEIFKAFIEEYGQPAPHKMKSD</sequence>
<reference evidence="1 2" key="1">
    <citation type="submission" date="2021-02" db="EMBL/GenBank/DDBJ databases">
        <authorList>
            <person name="Park J.-S."/>
        </authorList>
    </citation>
    <scope>NUCLEOTIDE SEQUENCE [LARGE SCALE GENOMIC DNA]</scope>
    <source>
        <strain evidence="1 2">188UL20-2</strain>
    </source>
</reference>
<dbReference type="EMBL" id="JAFEUM010000008">
    <property type="protein sequence ID" value="MBM7038144.1"/>
    <property type="molecule type" value="Genomic_DNA"/>
</dbReference>
<dbReference type="Proteomes" id="UP000809621">
    <property type="component" value="Unassembled WGS sequence"/>
</dbReference>
<evidence type="ECO:0000313" key="2">
    <source>
        <dbReference type="Proteomes" id="UP000809621"/>
    </source>
</evidence>
<dbReference type="RefSeq" id="WP_205159620.1">
    <property type="nucleotide sequence ID" value="NZ_JAFEUM010000008.1"/>
</dbReference>
<evidence type="ECO:0000313" key="1">
    <source>
        <dbReference type="EMBL" id="MBM7038144.1"/>
    </source>
</evidence>
<organism evidence="1 2">
    <name type="scientific">Vibrio ulleungensis</name>
    <dbReference type="NCBI Taxonomy" id="2807619"/>
    <lineage>
        <taxon>Bacteria</taxon>
        <taxon>Pseudomonadati</taxon>
        <taxon>Pseudomonadota</taxon>
        <taxon>Gammaproteobacteria</taxon>
        <taxon>Vibrionales</taxon>
        <taxon>Vibrionaceae</taxon>
        <taxon>Vibrio</taxon>
    </lineage>
</organism>
<name>A0ABS2HQ14_9VIBR</name>
<proteinExistence type="predicted"/>
<accession>A0ABS2HQ14</accession>
<keyword evidence="2" id="KW-1185">Reference proteome</keyword>
<protein>
    <submittedName>
        <fullName evidence="1">Uncharacterized protein</fullName>
    </submittedName>
</protein>
<comment type="caution">
    <text evidence="1">The sequence shown here is derived from an EMBL/GenBank/DDBJ whole genome shotgun (WGS) entry which is preliminary data.</text>
</comment>
<gene>
    <name evidence="1" type="ORF">JQC93_17260</name>
</gene>